<organism evidence="2 4">
    <name type="scientific">Laetiporus sulphureus 93-53</name>
    <dbReference type="NCBI Taxonomy" id="1314785"/>
    <lineage>
        <taxon>Eukaryota</taxon>
        <taxon>Fungi</taxon>
        <taxon>Dikarya</taxon>
        <taxon>Basidiomycota</taxon>
        <taxon>Agaricomycotina</taxon>
        <taxon>Agaricomycetes</taxon>
        <taxon>Polyporales</taxon>
        <taxon>Laetiporus</taxon>
    </lineage>
</organism>
<dbReference type="OrthoDB" id="1274115at2759"/>
<evidence type="ECO:0000313" key="3">
    <source>
        <dbReference type="EMBL" id="KZT01078.1"/>
    </source>
</evidence>
<keyword evidence="4" id="KW-1185">Reference proteome</keyword>
<dbReference type="Gene3D" id="3.40.50.720">
    <property type="entry name" value="NAD(P)-binding Rossmann-like Domain"/>
    <property type="match status" value="1"/>
</dbReference>
<evidence type="ECO:0000313" key="4">
    <source>
        <dbReference type="Proteomes" id="UP000076871"/>
    </source>
</evidence>
<dbReference type="EMBL" id="KV427723">
    <property type="protein sequence ID" value="KZS99738.1"/>
    <property type="molecule type" value="Genomic_DNA"/>
</dbReference>
<dbReference type="AlphaFoldDB" id="A0A165AVE8"/>
<gene>
    <name evidence="3" type="ORF">LAESUDRAFT_664633</name>
    <name evidence="2" type="ORF">LAESUDRAFT_667617</name>
</gene>
<feature type="region of interest" description="Disordered" evidence="1">
    <location>
        <begin position="126"/>
        <end position="148"/>
    </location>
</feature>
<evidence type="ECO:0000313" key="2">
    <source>
        <dbReference type="EMBL" id="KZS99738.1"/>
    </source>
</evidence>
<evidence type="ECO:0000256" key="1">
    <source>
        <dbReference type="SAM" id="MobiDB-lite"/>
    </source>
</evidence>
<name>A0A165AVE8_9APHY</name>
<dbReference type="RefSeq" id="XP_040758818.1">
    <property type="nucleotide sequence ID" value="XM_040905136.1"/>
</dbReference>
<dbReference type="SUPFAM" id="SSF51735">
    <property type="entry name" value="NAD(P)-binding Rossmann-fold domains"/>
    <property type="match status" value="1"/>
</dbReference>
<dbReference type="Proteomes" id="UP000076871">
    <property type="component" value="Unassembled WGS sequence"/>
</dbReference>
<accession>A0A165AVE8</accession>
<dbReference type="STRING" id="1314785.A0A165AVE8"/>
<dbReference type="InterPro" id="IPR036291">
    <property type="entry name" value="NAD(P)-bd_dom_sf"/>
</dbReference>
<dbReference type="EMBL" id="KV427670">
    <property type="protein sequence ID" value="KZT01078.1"/>
    <property type="molecule type" value="Genomic_DNA"/>
</dbReference>
<sequence length="148" mass="16462">MVKTRRVFLQLDITNVILPHMRSRKVGTIVLTGSRTVWHAHTVGFHIVSKAAIHSISETLAAELAAQGEFRTEGNNKAVYSMNDHVSNYDGVRELVHEKLKERFMKVKGDLAKAMDVLVDVVRGKGKAGGRPSSEIPHTRQLKHISNS</sequence>
<proteinExistence type="predicted"/>
<dbReference type="GeneID" id="63822166"/>
<reference evidence="2 4" key="1">
    <citation type="journal article" date="2016" name="Mol. Biol. Evol.">
        <title>Comparative Genomics of Early-Diverging Mushroom-Forming Fungi Provides Insights into the Origins of Lignocellulose Decay Capabilities.</title>
        <authorList>
            <person name="Nagy L.G."/>
            <person name="Riley R."/>
            <person name="Tritt A."/>
            <person name="Adam C."/>
            <person name="Daum C."/>
            <person name="Floudas D."/>
            <person name="Sun H."/>
            <person name="Yadav J.S."/>
            <person name="Pangilinan J."/>
            <person name="Larsson K.H."/>
            <person name="Matsuura K."/>
            <person name="Barry K."/>
            <person name="Labutti K."/>
            <person name="Kuo R."/>
            <person name="Ohm R.A."/>
            <person name="Bhattacharya S.S."/>
            <person name="Shirouzu T."/>
            <person name="Yoshinaga Y."/>
            <person name="Martin F.M."/>
            <person name="Grigoriev I.V."/>
            <person name="Hibbett D.S."/>
        </authorList>
    </citation>
    <scope>NUCLEOTIDE SEQUENCE [LARGE SCALE GENOMIC DNA]</scope>
    <source>
        <strain evidence="2 4">93-53</strain>
    </source>
</reference>
<protein>
    <submittedName>
        <fullName evidence="2">Uncharacterized protein</fullName>
    </submittedName>
</protein>